<dbReference type="AlphaFoldDB" id="A0A4Q2RMK0"/>
<accession>A0A4Q2RMK0</accession>
<dbReference type="RefSeq" id="WP_129478494.1">
    <property type="nucleotide sequence ID" value="NZ_SDWS01000009.1"/>
</dbReference>
<gene>
    <name evidence="2" type="ORF">EUA06_18420</name>
</gene>
<evidence type="ECO:0000256" key="1">
    <source>
        <dbReference type="SAM" id="Phobius"/>
    </source>
</evidence>
<feature type="transmembrane region" description="Helical" evidence="1">
    <location>
        <begin position="131"/>
        <end position="148"/>
    </location>
</feature>
<keyword evidence="1" id="KW-1133">Transmembrane helix</keyword>
<proteinExistence type="predicted"/>
<comment type="caution">
    <text evidence="2">The sequence shown here is derived from an EMBL/GenBank/DDBJ whole genome shotgun (WGS) entry which is preliminary data.</text>
</comment>
<keyword evidence="1" id="KW-0812">Transmembrane</keyword>
<evidence type="ECO:0000313" key="3">
    <source>
        <dbReference type="Proteomes" id="UP000291838"/>
    </source>
</evidence>
<dbReference type="OrthoDB" id="9996022at2"/>
<dbReference type="Proteomes" id="UP000291838">
    <property type="component" value="Unassembled WGS sequence"/>
</dbReference>
<feature type="transmembrane region" description="Helical" evidence="1">
    <location>
        <begin position="12"/>
        <end position="29"/>
    </location>
</feature>
<name>A0A4Q2RMK0_9ACTN</name>
<keyword evidence="1" id="KW-0472">Membrane</keyword>
<reference evidence="2 3" key="1">
    <citation type="submission" date="2019-01" db="EMBL/GenBank/DDBJ databases">
        <title>Novel species of Nocardioides.</title>
        <authorList>
            <person name="Liu Q."/>
            <person name="Xin Y.-H."/>
        </authorList>
    </citation>
    <scope>NUCLEOTIDE SEQUENCE [LARGE SCALE GENOMIC DNA]</scope>
    <source>
        <strain evidence="2 3">HLT3-15</strain>
    </source>
</reference>
<evidence type="ECO:0000313" key="2">
    <source>
        <dbReference type="EMBL" id="RYB89074.1"/>
    </source>
</evidence>
<dbReference type="EMBL" id="SDWS01000009">
    <property type="protein sequence ID" value="RYB89074.1"/>
    <property type="molecule type" value="Genomic_DNA"/>
</dbReference>
<feature type="transmembrane region" description="Helical" evidence="1">
    <location>
        <begin position="65"/>
        <end position="85"/>
    </location>
</feature>
<protein>
    <submittedName>
        <fullName evidence="2">Uncharacterized protein</fullName>
    </submittedName>
</protein>
<sequence length="209" mass="20828">MGTATTGLRCMRAAIVATSATLMALWAHLDAGGNVPSSPVLGFLLLTLTALLAPFLARPASAARIVLLTVGGQFVAHTALALTAARDGGSASAPPAMSSGGTGGAHHAGAAADGVTVTQLSDHVLTADPRMIVTHAAAAVVVGAWLAAGERMFWNLLALISRGVHVPSLAPVPPTTPSMPGTPSAASAILLRVVVGSVVRRGPPHLRAV</sequence>
<keyword evidence="3" id="KW-1185">Reference proteome</keyword>
<organism evidence="2 3">
    <name type="scientific">Nocardioides glacieisoli</name>
    <dbReference type="NCBI Taxonomy" id="1168730"/>
    <lineage>
        <taxon>Bacteria</taxon>
        <taxon>Bacillati</taxon>
        <taxon>Actinomycetota</taxon>
        <taxon>Actinomycetes</taxon>
        <taxon>Propionibacteriales</taxon>
        <taxon>Nocardioidaceae</taxon>
        <taxon>Nocardioides</taxon>
    </lineage>
</organism>
<feature type="transmembrane region" description="Helical" evidence="1">
    <location>
        <begin position="41"/>
        <end position="58"/>
    </location>
</feature>